<evidence type="ECO:0000259" key="4">
    <source>
        <dbReference type="Pfam" id="PF01648"/>
    </source>
</evidence>
<dbReference type="Pfam" id="PF17837">
    <property type="entry name" value="4PPT_N"/>
    <property type="match status" value="1"/>
</dbReference>
<feature type="binding site" evidence="2">
    <location>
        <position position="152"/>
    </location>
    <ligand>
        <name>CoA</name>
        <dbReference type="ChEBI" id="CHEBI:57287"/>
    </ligand>
</feature>
<reference evidence="6 7" key="1">
    <citation type="submission" date="2016-10" db="EMBL/GenBank/DDBJ databases">
        <authorList>
            <person name="de Groot N.N."/>
        </authorList>
    </citation>
    <scope>NUCLEOTIDE SEQUENCE [LARGE SCALE GENOMIC DNA]</scope>
    <source>
        <strain evidence="6 7">DSM 21800</strain>
    </source>
</reference>
<feature type="binding site" evidence="3">
    <location>
        <position position="105"/>
    </location>
    <ligand>
        <name>Mg(2+)</name>
        <dbReference type="ChEBI" id="CHEBI:18420"/>
    </ligand>
</feature>
<dbReference type="RefSeq" id="WP_091526581.1">
    <property type="nucleotide sequence ID" value="NZ_LT629772.1"/>
</dbReference>
<feature type="binding site" evidence="2">
    <location>
        <position position="148"/>
    </location>
    <ligand>
        <name>CoA</name>
        <dbReference type="ChEBI" id="CHEBI:57287"/>
    </ligand>
</feature>
<dbReference type="PANTHER" id="PTHR38096">
    <property type="entry name" value="ENTEROBACTIN SYNTHASE COMPONENT D"/>
    <property type="match status" value="1"/>
</dbReference>
<feature type="binding site" evidence="2">
    <location>
        <begin position="83"/>
        <end position="84"/>
    </location>
    <ligand>
        <name>CoA</name>
        <dbReference type="ChEBI" id="CHEBI:57287"/>
    </ligand>
</feature>
<feature type="binding site" evidence="2">
    <location>
        <position position="162"/>
    </location>
    <ligand>
        <name>CoA</name>
        <dbReference type="ChEBI" id="CHEBI:57287"/>
    </ligand>
</feature>
<dbReference type="EMBL" id="LT629772">
    <property type="protein sequence ID" value="SDS87766.1"/>
    <property type="molecule type" value="Genomic_DNA"/>
</dbReference>
<dbReference type="GO" id="GO:0000287">
    <property type="term" value="F:magnesium ion binding"/>
    <property type="evidence" value="ECO:0007669"/>
    <property type="project" value="InterPro"/>
</dbReference>
<sequence>MSLRSVVPAGVLVEESRQDLTTTVFPAEEAGIAGAVPSRRAEFATTRLCARRALARLGFVASAIPVGPSRQPLLPPGIVGSLTHCDGYRGSALCRAQVVPALGVDVEPCRQLPADLRPVVARSDELTGPASTGPDDLDPALLLFSIKESVYKAWNPITGRWLGFHDVRVRTRWRGRRSGDFRADVLIARSAEPAGFDGRFAVQDALLFTAAWSTGGMATLCSTLSHSMSQTGYRAAAR</sequence>
<dbReference type="InterPro" id="IPR003542">
    <property type="entry name" value="Enbac_synth_compD-like"/>
</dbReference>
<dbReference type="InterPro" id="IPR008278">
    <property type="entry name" value="4-PPantetheinyl_Trfase_dom"/>
</dbReference>
<dbReference type="PRINTS" id="PR01399">
    <property type="entry name" value="ENTSNTHTASED"/>
</dbReference>
<gene>
    <name evidence="6" type="ORF">SAMN04489812_3335</name>
</gene>
<dbReference type="InterPro" id="IPR041354">
    <property type="entry name" value="4PPT_N"/>
</dbReference>
<dbReference type="PANTHER" id="PTHR38096:SF1">
    <property type="entry name" value="ENTEROBACTIN SYNTHASE COMPONENT D"/>
    <property type="match status" value="1"/>
</dbReference>
<keyword evidence="1 6" id="KW-0808">Transferase</keyword>
<dbReference type="Proteomes" id="UP000199103">
    <property type="component" value="Chromosome I"/>
</dbReference>
<dbReference type="GO" id="GO:0009239">
    <property type="term" value="P:enterobactin biosynthetic process"/>
    <property type="evidence" value="ECO:0007669"/>
    <property type="project" value="InterPro"/>
</dbReference>
<dbReference type="Pfam" id="PF01648">
    <property type="entry name" value="ACPS"/>
    <property type="match status" value="1"/>
</dbReference>
<feature type="domain" description="4'-phosphopantetheinyl transferase" evidence="4">
    <location>
        <begin position="102"/>
        <end position="180"/>
    </location>
</feature>
<dbReference type="STRING" id="630515.SAMN04489812_3335"/>
<feature type="binding site" evidence="2">
    <location>
        <position position="105"/>
    </location>
    <ligand>
        <name>CoA</name>
        <dbReference type="ChEBI" id="CHEBI:57287"/>
    </ligand>
</feature>
<comment type="cofactor">
    <cofactor evidence="3">
        <name>Mg(2+)</name>
        <dbReference type="ChEBI" id="CHEBI:18420"/>
    </cofactor>
</comment>
<dbReference type="GO" id="GO:0009366">
    <property type="term" value="C:enterobactin synthetase complex"/>
    <property type="evidence" value="ECO:0007669"/>
    <property type="project" value="InterPro"/>
</dbReference>
<dbReference type="GO" id="GO:0005886">
    <property type="term" value="C:plasma membrane"/>
    <property type="evidence" value="ECO:0007669"/>
    <property type="project" value="TreeGrafter"/>
</dbReference>
<feature type="binding site" evidence="2">
    <location>
        <position position="47"/>
    </location>
    <ligand>
        <name>CoA</name>
        <dbReference type="ChEBI" id="CHEBI:57287"/>
    </ligand>
</feature>
<accession>A0A1H1VU37</accession>
<evidence type="ECO:0000256" key="2">
    <source>
        <dbReference type="PIRSR" id="PIRSR603542-1"/>
    </source>
</evidence>
<dbReference type="InterPro" id="IPR037143">
    <property type="entry name" value="4-PPantetheinyl_Trfase_dom_sf"/>
</dbReference>
<feature type="domain" description="4'-phosphopantetheinyl transferase N-terminal" evidence="5">
    <location>
        <begin position="28"/>
        <end position="92"/>
    </location>
</feature>
<keyword evidence="3" id="KW-0479">Metal-binding</keyword>
<name>A0A1H1VU37_9ACTN</name>
<protein>
    <submittedName>
        <fullName evidence="6">4'-phosphopantetheinyl transferase EntD (Siderophore biosynthesis)</fullName>
    </submittedName>
</protein>
<organism evidence="6 7">
    <name type="scientific">Microlunatus soli</name>
    <dbReference type="NCBI Taxonomy" id="630515"/>
    <lineage>
        <taxon>Bacteria</taxon>
        <taxon>Bacillati</taxon>
        <taxon>Actinomycetota</taxon>
        <taxon>Actinomycetes</taxon>
        <taxon>Propionibacteriales</taxon>
        <taxon>Propionibacteriaceae</taxon>
        <taxon>Microlunatus</taxon>
    </lineage>
</organism>
<evidence type="ECO:0000313" key="6">
    <source>
        <dbReference type="EMBL" id="SDS87766.1"/>
    </source>
</evidence>
<dbReference type="SUPFAM" id="SSF56214">
    <property type="entry name" value="4'-phosphopantetheinyl transferase"/>
    <property type="match status" value="1"/>
</dbReference>
<dbReference type="OrthoDB" id="3730831at2"/>
<evidence type="ECO:0000259" key="5">
    <source>
        <dbReference type="Pfam" id="PF17837"/>
    </source>
</evidence>
<evidence type="ECO:0000256" key="1">
    <source>
        <dbReference type="ARBA" id="ARBA00022679"/>
    </source>
</evidence>
<keyword evidence="3" id="KW-0460">Magnesium</keyword>
<dbReference type="GO" id="GO:0008897">
    <property type="term" value="F:holo-[acyl-carrier-protein] synthase activity"/>
    <property type="evidence" value="ECO:0007669"/>
    <property type="project" value="InterPro"/>
</dbReference>
<proteinExistence type="predicted"/>
<evidence type="ECO:0000313" key="7">
    <source>
        <dbReference type="Proteomes" id="UP000199103"/>
    </source>
</evidence>
<dbReference type="AlphaFoldDB" id="A0A1H1VU37"/>
<keyword evidence="7" id="KW-1185">Reference proteome</keyword>
<feature type="binding site" evidence="2">
    <location>
        <position position="39"/>
    </location>
    <ligand>
        <name>CoA</name>
        <dbReference type="ChEBI" id="CHEBI:57287"/>
    </ligand>
</feature>
<evidence type="ECO:0000256" key="3">
    <source>
        <dbReference type="PIRSR" id="PIRSR603542-2"/>
    </source>
</evidence>
<feature type="binding site" evidence="3">
    <location>
        <position position="107"/>
    </location>
    <ligand>
        <name>Mg(2+)</name>
        <dbReference type="ChEBI" id="CHEBI:18420"/>
    </ligand>
</feature>